<dbReference type="KEGG" id="crie:AK829_11000"/>
<protein>
    <submittedName>
        <fullName evidence="1">Uncharacterized protein</fullName>
    </submittedName>
</protein>
<evidence type="ECO:0000313" key="1">
    <source>
        <dbReference type="EMBL" id="AKV59558.1"/>
    </source>
</evidence>
<dbReference type="PATRIC" id="fig|156976.3.peg.2216"/>
<sequence>MSTDFPTDWTPATLSSLTGTVFTFTLDGTDEAVVAEFNDPAEAMMFIANTGAKFEYSRIAGAVRVGDVVVPLPKQPKARRACTYKECDLVAVGHNQYYIPVLRAMNQKYMWFPIEVLEHDGTKITFAFTSPNGTETVCAYNHNPEELARATEYNPDWKVLRYTTGGGSSYKAILVSVEPPTPCTVAWV</sequence>
<proteinExistence type="predicted"/>
<keyword evidence="2" id="KW-1185">Reference proteome</keyword>
<accession>A0A0K1RDT9</accession>
<dbReference type="RefSeq" id="WP_052205867.1">
    <property type="nucleotide sequence ID" value="NZ_CP012342.1"/>
</dbReference>
<name>A0A0K1RDT9_9CORY</name>
<gene>
    <name evidence="1" type="ORF">AK829_11000</name>
</gene>
<dbReference type="Proteomes" id="UP000060016">
    <property type="component" value="Chromosome"/>
</dbReference>
<dbReference type="AlphaFoldDB" id="A0A0K1RDT9"/>
<reference evidence="1 2" key="1">
    <citation type="submission" date="2015-08" db="EMBL/GenBank/DDBJ databases">
        <authorList>
            <person name="Babu N.S."/>
            <person name="Beckwith C.J."/>
            <person name="Beseler K.G."/>
            <person name="Brison A."/>
            <person name="Carone J.V."/>
            <person name="Caskin T.P."/>
            <person name="Diamond M."/>
            <person name="Durham M.E."/>
            <person name="Foxe J.M."/>
            <person name="Go M."/>
            <person name="Henderson B.A."/>
            <person name="Jones I.B."/>
            <person name="McGettigan J.A."/>
            <person name="Micheletti S.J."/>
            <person name="Nasrallah M.E."/>
            <person name="Ortiz D."/>
            <person name="Piller C.R."/>
            <person name="Privatt S.R."/>
            <person name="Schneider S.L."/>
            <person name="Sharp S."/>
            <person name="Smith T.C."/>
            <person name="Stanton J.D."/>
            <person name="Ullery H.E."/>
            <person name="Wilson R.J."/>
            <person name="Serrano M.G."/>
            <person name="Buck G."/>
            <person name="Lee V."/>
            <person name="Wang Y."/>
            <person name="Carvalho R."/>
            <person name="Voegtly L."/>
            <person name="Shi R."/>
            <person name="Duckworth R."/>
            <person name="Johnson A."/>
            <person name="Loviza R."/>
            <person name="Walstead R."/>
            <person name="Shah Z."/>
            <person name="Kiflezghi M."/>
            <person name="Wade K."/>
            <person name="Ball S.L."/>
            <person name="Bradley K.W."/>
            <person name="Asai D.J."/>
            <person name="Bowman C.A."/>
            <person name="Russell D.A."/>
            <person name="Pope W.H."/>
            <person name="Jacobs-Sera D."/>
            <person name="Hendrix R.W."/>
            <person name="Hatfull G.F."/>
        </authorList>
    </citation>
    <scope>NUCLEOTIDE SEQUENCE [LARGE SCALE GENOMIC DNA]</scope>
    <source>
        <strain evidence="1 2">PUDD_83A45</strain>
    </source>
</reference>
<organism evidence="1 2">
    <name type="scientific">Corynebacterium riegelii</name>
    <dbReference type="NCBI Taxonomy" id="156976"/>
    <lineage>
        <taxon>Bacteria</taxon>
        <taxon>Bacillati</taxon>
        <taxon>Actinomycetota</taxon>
        <taxon>Actinomycetes</taxon>
        <taxon>Mycobacteriales</taxon>
        <taxon>Corynebacteriaceae</taxon>
        <taxon>Corynebacterium</taxon>
    </lineage>
</organism>
<dbReference type="EMBL" id="CP012342">
    <property type="protein sequence ID" value="AKV59558.1"/>
    <property type="molecule type" value="Genomic_DNA"/>
</dbReference>
<evidence type="ECO:0000313" key="2">
    <source>
        <dbReference type="Proteomes" id="UP000060016"/>
    </source>
</evidence>